<dbReference type="GO" id="GO:0005509">
    <property type="term" value="F:calcium ion binding"/>
    <property type="evidence" value="ECO:0007669"/>
    <property type="project" value="InterPro"/>
</dbReference>
<proteinExistence type="predicted"/>
<dbReference type="SMART" id="SM00054">
    <property type="entry name" value="EFh"/>
    <property type="match status" value="4"/>
</dbReference>
<evidence type="ECO:0000259" key="5">
    <source>
        <dbReference type="PROSITE" id="PS50222"/>
    </source>
</evidence>
<comment type="caution">
    <text evidence="6">The sequence shown here is derived from an EMBL/GenBank/DDBJ whole genome shotgun (WGS) entry which is preliminary data.</text>
</comment>
<evidence type="ECO:0000313" key="7">
    <source>
        <dbReference type="Proteomes" id="UP000288805"/>
    </source>
</evidence>
<feature type="domain" description="EF-hand" evidence="5">
    <location>
        <begin position="73"/>
        <end position="101"/>
    </location>
</feature>
<dbReference type="Pfam" id="PF13499">
    <property type="entry name" value="EF-hand_7"/>
    <property type="match status" value="2"/>
</dbReference>
<evidence type="ECO:0000256" key="1">
    <source>
        <dbReference type="ARBA" id="ARBA00022723"/>
    </source>
</evidence>
<feature type="domain" description="EF-hand" evidence="5">
    <location>
        <begin position="138"/>
        <end position="168"/>
    </location>
</feature>
<dbReference type="CDD" id="cd00051">
    <property type="entry name" value="EFh"/>
    <property type="match status" value="1"/>
</dbReference>
<name>A0A438I2D6_VITVI</name>
<evidence type="ECO:0000256" key="3">
    <source>
        <dbReference type="ARBA" id="ARBA00022837"/>
    </source>
</evidence>
<dbReference type="EMBL" id="QGNW01000151">
    <property type="protein sequence ID" value="RVW90865.1"/>
    <property type="molecule type" value="Genomic_DNA"/>
</dbReference>
<evidence type="ECO:0000256" key="4">
    <source>
        <dbReference type="ARBA" id="ARBA00057710"/>
    </source>
</evidence>
<evidence type="ECO:0000313" key="6">
    <source>
        <dbReference type="EMBL" id="RVW90865.1"/>
    </source>
</evidence>
<accession>A0A438I2D6</accession>
<dbReference type="InterPro" id="IPR018247">
    <property type="entry name" value="EF_Hand_1_Ca_BS"/>
</dbReference>
<keyword evidence="3" id="KW-0106">Calcium</keyword>
<dbReference type="PROSITE" id="PS00018">
    <property type="entry name" value="EF_HAND_1"/>
    <property type="match status" value="3"/>
</dbReference>
<keyword evidence="2" id="KW-0677">Repeat</keyword>
<reference evidence="6 7" key="1">
    <citation type="journal article" date="2018" name="PLoS Genet.">
        <title>Population sequencing reveals clonal diversity and ancestral inbreeding in the grapevine cultivar Chardonnay.</title>
        <authorList>
            <person name="Roach M.J."/>
            <person name="Johnson D.L."/>
            <person name="Bohlmann J."/>
            <person name="van Vuuren H.J."/>
            <person name="Jones S.J."/>
            <person name="Pretorius I.S."/>
            <person name="Schmidt S.A."/>
            <person name="Borneman A.R."/>
        </authorList>
    </citation>
    <scope>NUCLEOTIDE SEQUENCE [LARGE SCALE GENOMIC DNA]</scope>
    <source>
        <strain evidence="7">cv. Chardonnay</strain>
        <tissue evidence="6">Leaf</tissue>
    </source>
</reference>
<dbReference type="InterPro" id="IPR039647">
    <property type="entry name" value="EF_hand_pair_protein_CML-like"/>
</dbReference>
<dbReference type="FunFam" id="1.10.238.10:FF:000237">
    <property type="entry name" value="Calcium-binding protein CML38"/>
    <property type="match status" value="1"/>
</dbReference>
<organism evidence="6 7">
    <name type="scientific">Vitis vinifera</name>
    <name type="common">Grape</name>
    <dbReference type="NCBI Taxonomy" id="29760"/>
    <lineage>
        <taxon>Eukaryota</taxon>
        <taxon>Viridiplantae</taxon>
        <taxon>Streptophyta</taxon>
        <taxon>Embryophyta</taxon>
        <taxon>Tracheophyta</taxon>
        <taxon>Spermatophyta</taxon>
        <taxon>Magnoliopsida</taxon>
        <taxon>eudicotyledons</taxon>
        <taxon>Gunneridae</taxon>
        <taxon>Pentapetalae</taxon>
        <taxon>rosids</taxon>
        <taxon>Vitales</taxon>
        <taxon>Vitaceae</taxon>
        <taxon>Viteae</taxon>
        <taxon>Vitis</taxon>
    </lineage>
</organism>
<feature type="domain" description="EF-hand" evidence="5">
    <location>
        <begin position="1"/>
        <end position="24"/>
    </location>
</feature>
<dbReference type="Gene3D" id="1.10.238.10">
    <property type="entry name" value="EF-hand"/>
    <property type="match status" value="2"/>
</dbReference>
<dbReference type="AlphaFoldDB" id="A0A438I2D6"/>
<evidence type="ECO:0000256" key="2">
    <source>
        <dbReference type="ARBA" id="ARBA00022737"/>
    </source>
</evidence>
<comment type="function">
    <text evidence="4">Potential calcium sensor that binds calcium in vitro.</text>
</comment>
<dbReference type="PANTHER" id="PTHR10891">
    <property type="entry name" value="EF-HAND CALCIUM-BINDING DOMAIN CONTAINING PROTEIN"/>
    <property type="match status" value="1"/>
</dbReference>
<feature type="domain" description="EF-hand" evidence="5">
    <location>
        <begin position="25"/>
        <end position="60"/>
    </location>
</feature>
<keyword evidence="1" id="KW-0479">Metal-binding</keyword>
<dbReference type="InterPro" id="IPR011992">
    <property type="entry name" value="EF-hand-dom_pair"/>
</dbReference>
<feature type="domain" description="EF-hand" evidence="5">
    <location>
        <begin position="102"/>
        <end position="137"/>
    </location>
</feature>
<dbReference type="PROSITE" id="PS50222">
    <property type="entry name" value="EF_HAND_2"/>
    <property type="match status" value="5"/>
</dbReference>
<protein>
    <submittedName>
        <fullName evidence="6">Putative calcium-binding protein CML31</fullName>
    </submittedName>
</protein>
<dbReference type="Proteomes" id="UP000288805">
    <property type="component" value="Unassembled WGS sequence"/>
</dbReference>
<dbReference type="SUPFAM" id="SSF47473">
    <property type="entry name" value="EF-hand"/>
    <property type="match status" value="2"/>
</dbReference>
<gene>
    <name evidence="6" type="primary">CML31_12</name>
    <name evidence="6" type="ORF">CK203_028486</name>
</gene>
<sequence length="168" mass="18804">MDSDGDGLLGMEEFVGWMEREGEERKMEELREAFRMYEMEGSGCITAKSLKRMLTPTLLGDDRGGAADGGGARVVESMDSDGDGLLGLEEFVGWMEREGEERKMEDLREAFRMYEMEGSGCITAKSLKRMLSRLGESRSVEECSVMIGQFDVNGDGVLSFDEFKLMML</sequence>
<dbReference type="InterPro" id="IPR002048">
    <property type="entry name" value="EF_hand_dom"/>
</dbReference>